<name>A0ABN9VUY2_9DINO</name>
<gene>
    <name evidence="1" type="ORF">PCOR1329_LOCUS61471</name>
</gene>
<accession>A0ABN9VUY2</accession>
<proteinExistence type="predicted"/>
<feature type="non-terminal residue" evidence="1">
    <location>
        <position position="108"/>
    </location>
</feature>
<evidence type="ECO:0000313" key="1">
    <source>
        <dbReference type="EMBL" id="CAK0877389.1"/>
    </source>
</evidence>
<feature type="non-terminal residue" evidence="1">
    <location>
        <position position="1"/>
    </location>
</feature>
<comment type="caution">
    <text evidence="1">The sequence shown here is derived from an EMBL/GenBank/DDBJ whole genome shotgun (WGS) entry which is preliminary data.</text>
</comment>
<protein>
    <submittedName>
        <fullName evidence="1">Uncharacterized protein</fullName>
    </submittedName>
</protein>
<organism evidence="1 2">
    <name type="scientific">Prorocentrum cordatum</name>
    <dbReference type="NCBI Taxonomy" id="2364126"/>
    <lineage>
        <taxon>Eukaryota</taxon>
        <taxon>Sar</taxon>
        <taxon>Alveolata</taxon>
        <taxon>Dinophyceae</taxon>
        <taxon>Prorocentrales</taxon>
        <taxon>Prorocentraceae</taxon>
        <taxon>Prorocentrum</taxon>
    </lineage>
</organism>
<dbReference type="EMBL" id="CAUYUJ010017732">
    <property type="protein sequence ID" value="CAK0877389.1"/>
    <property type="molecule type" value="Genomic_DNA"/>
</dbReference>
<keyword evidence="2" id="KW-1185">Reference proteome</keyword>
<evidence type="ECO:0000313" key="2">
    <source>
        <dbReference type="Proteomes" id="UP001189429"/>
    </source>
</evidence>
<reference evidence="1" key="1">
    <citation type="submission" date="2023-10" db="EMBL/GenBank/DDBJ databases">
        <authorList>
            <person name="Chen Y."/>
            <person name="Shah S."/>
            <person name="Dougan E. K."/>
            <person name="Thang M."/>
            <person name="Chan C."/>
        </authorList>
    </citation>
    <scope>NUCLEOTIDE SEQUENCE [LARGE SCALE GENOMIC DNA]</scope>
</reference>
<dbReference type="Proteomes" id="UP001189429">
    <property type="component" value="Unassembled WGS sequence"/>
</dbReference>
<sequence>VASGNVQLQFAAYLATLAHVRRAWVLMEKPLQSRMDEHPTMQTVMALLGASAILTYMGAFQPRPLIPKACNLITTLPSTVHNMLAEKRPMCSSKKSDRDRFHAEIRGW</sequence>